<gene>
    <name evidence="1" type="ORF">TAV2_LOCUS2401</name>
</gene>
<protein>
    <submittedName>
        <fullName evidence="1">Uncharacterized protein</fullName>
    </submittedName>
</protein>
<reference evidence="1 2" key="1">
    <citation type="submission" date="2022-03" db="EMBL/GenBank/DDBJ databases">
        <authorList>
            <person name="Nunn A."/>
            <person name="Chopra R."/>
            <person name="Nunn A."/>
            <person name="Contreras Garrido A."/>
        </authorList>
    </citation>
    <scope>NUCLEOTIDE SEQUENCE [LARGE SCALE GENOMIC DNA]</scope>
</reference>
<sequence length="114" mass="13307">MTPSILSSILFRDFAKDSIRLVKHCHKPDRKDSRRTKYILHMADLFLGHPMFPGETRVDQLVEIIKVKKTYWLFSSLLFSFCSKFSELCSAIFFVNWILGTPAREEIKTPLVII</sequence>
<keyword evidence="2" id="KW-1185">Reference proteome</keyword>
<organism evidence="1 2">
    <name type="scientific">Thlaspi arvense</name>
    <name type="common">Field penny-cress</name>
    <dbReference type="NCBI Taxonomy" id="13288"/>
    <lineage>
        <taxon>Eukaryota</taxon>
        <taxon>Viridiplantae</taxon>
        <taxon>Streptophyta</taxon>
        <taxon>Embryophyta</taxon>
        <taxon>Tracheophyta</taxon>
        <taxon>Spermatophyta</taxon>
        <taxon>Magnoliopsida</taxon>
        <taxon>eudicotyledons</taxon>
        <taxon>Gunneridae</taxon>
        <taxon>Pentapetalae</taxon>
        <taxon>rosids</taxon>
        <taxon>malvids</taxon>
        <taxon>Brassicales</taxon>
        <taxon>Brassicaceae</taxon>
        <taxon>Thlaspideae</taxon>
        <taxon>Thlaspi</taxon>
    </lineage>
</organism>
<name>A0AAU9RBY6_THLAR</name>
<evidence type="ECO:0000313" key="1">
    <source>
        <dbReference type="EMBL" id="CAH2035091.1"/>
    </source>
</evidence>
<proteinExistence type="predicted"/>
<dbReference type="InterPro" id="IPR023391">
    <property type="entry name" value="Prot_translocase_SecE_dom_sf"/>
</dbReference>
<accession>A0AAU9RBY6</accession>
<dbReference type="EMBL" id="OU466857">
    <property type="protein sequence ID" value="CAH2035091.1"/>
    <property type="molecule type" value="Genomic_DNA"/>
</dbReference>
<dbReference type="Gene3D" id="1.20.5.820">
    <property type="entry name" value="Preprotein translocase SecE subunit"/>
    <property type="match status" value="1"/>
</dbReference>
<dbReference type="Proteomes" id="UP000836841">
    <property type="component" value="Chromosome 1"/>
</dbReference>
<evidence type="ECO:0000313" key="2">
    <source>
        <dbReference type="Proteomes" id="UP000836841"/>
    </source>
</evidence>
<dbReference type="AlphaFoldDB" id="A0AAU9RBY6"/>